<gene>
    <name evidence="2" type="ORF">CPAG_02889</name>
</gene>
<keyword evidence="1" id="KW-1133">Transmembrane helix</keyword>
<reference evidence="3" key="2">
    <citation type="journal article" date="2009" name="Genome Res.">
        <title>Comparative genomic analyses of the human fungal pathogens Coccidioides and their relatives.</title>
        <authorList>
            <person name="Sharpton T.J."/>
            <person name="Stajich J.E."/>
            <person name="Rounsley S.D."/>
            <person name="Gardner M.J."/>
            <person name="Wortman J.R."/>
            <person name="Jordar V.S."/>
            <person name="Maiti R."/>
            <person name="Kodira C.D."/>
            <person name="Neafsey D.E."/>
            <person name="Zeng Q."/>
            <person name="Hung C.-Y."/>
            <person name="McMahan C."/>
            <person name="Muszewska A."/>
            <person name="Grynberg M."/>
            <person name="Mandel M.A."/>
            <person name="Kellner E.M."/>
            <person name="Barker B.M."/>
            <person name="Galgiani J.N."/>
            <person name="Orbach M.J."/>
            <person name="Kirkland T.N."/>
            <person name="Cole G.T."/>
            <person name="Henn M.R."/>
            <person name="Birren B.W."/>
            <person name="Taylor J.W."/>
        </authorList>
    </citation>
    <scope>NUCLEOTIDE SEQUENCE [LARGE SCALE GENOMIC DNA]</scope>
    <source>
        <strain evidence="3">RMSCC 3488</strain>
    </source>
</reference>
<proteinExistence type="predicted"/>
<feature type="transmembrane region" description="Helical" evidence="1">
    <location>
        <begin position="68"/>
        <end position="90"/>
    </location>
</feature>
<dbReference type="VEuPathDB" id="FungiDB:CPAG_02889"/>
<protein>
    <submittedName>
        <fullName evidence="2">Uncharacterized protein</fullName>
    </submittedName>
</protein>
<organism evidence="2 3">
    <name type="scientific">Coccidioides posadasii RMSCC 3488</name>
    <dbReference type="NCBI Taxonomy" id="454284"/>
    <lineage>
        <taxon>Eukaryota</taxon>
        <taxon>Fungi</taxon>
        <taxon>Dikarya</taxon>
        <taxon>Ascomycota</taxon>
        <taxon>Pezizomycotina</taxon>
        <taxon>Eurotiomycetes</taxon>
        <taxon>Eurotiomycetidae</taxon>
        <taxon>Onygenales</taxon>
        <taxon>Onygenaceae</taxon>
        <taxon>Coccidioides</taxon>
    </lineage>
</organism>
<name>A0A0J6F0Z8_COCPO</name>
<accession>A0A0J6F0Z8</accession>
<evidence type="ECO:0000256" key="1">
    <source>
        <dbReference type="SAM" id="Phobius"/>
    </source>
</evidence>
<evidence type="ECO:0000313" key="2">
    <source>
        <dbReference type="EMBL" id="KMM66551.1"/>
    </source>
</evidence>
<sequence>MASYKMMVRPLCPCAQLFPAARPHCPPCFALFILRYPSIDSEVSLWTHQFIKPAPNHHALHCVLEMHIFTITALLLAALIGQSSAFLFSVKWKYDPGSGRCWTIPFLMWGQSDPRCPIPPPDPQQVAQQTCTNRQAGSIAVFKADGSHYGCFNPTCNGVPGPWVAGVCA</sequence>
<dbReference type="AlphaFoldDB" id="A0A0J6F0Z8"/>
<keyword evidence="1" id="KW-0472">Membrane</keyword>
<evidence type="ECO:0000313" key="3">
    <source>
        <dbReference type="Proteomes" id="UP000054567"/>
    </source>
</evidence>
<reference evidence="3" key="3">
    <citation type="journal article" date="2010" name="Genome Res.">
        <title>Population genomic sequencing of Coccidioides fungi reveals recent hybridization and transposon control.</title>
        <authorList>
            <person name="Neafsey D.E."/>
            <person name="Barker B.M."/>
            <person name="Sharpton T.J."/>
            <person name="Stajich J.E."/>
            <person name="Park D.J."/>
            <person name="Whiston E."/>
            <person name="Hung C.-Y."/>
            <person name="McMahan C."/>
            <person name="White J."/>
            <person name="Sykes S."/>
            <person name="Heiman D."/>
            <person name="Young S."/>
            <person name="Zeng Q."/>
            <person name="Abouelleil A."/>
            <person name="Aftuck L."/>
            <person name="Bessette D."/>
            <person name="Brown A."/>
            <person name="FitzGerald M."/>
            <person name="Lui A."/>
            <person name="Macdonald J.P."/>
            <person name="Priest M."/>
            <person name="Orbach M.J."/>
            <person name="Galgiani J.N."/>
            <person name="Kirkland T.N."/>
            <person name="Cole G.T."/>
            <person name="Birren B.W."/>
            <person name="Henn M.R."/>
            <person name="Taylor J.W."/>
            <person name="Rounsley S.D."/>
        </authorList>
    </citation>
    <scope>NUCLEOTIDE SEQUENCE [LARGE SCALE GENOMIC DNA]</scope>
    <source>
        <strain evidence="3">RMSCC 3488</strain>
    </source>
</reference>
<reference evidence="2 3" key="1">
    <citation type="submission" date="2007-06" db="EMBL/GenBank/DDBJ databases">
        <title>The Genome Sequence of Coccidioides posadasii RMSCC_3488.</title>
        <authorList>
            <consortium name="Coccidioides Genome Resources Consortium"/>
            <consortium name="The Broad Institute Genome Sequencing Platform"/>
            <person name="Henn M.R."/>
            <person name="Sykes S."/>
            <person name="Young S."/>
            <person name="Jaffe D."/>
            <person name="Berlin A."/>
            <person name="Alvarez P."/>
            <person name="Butler J."/>
            <person name="Gnerre S."/>
            <person name="Grabherr M."/>
            <person name="Mauceli E."/>
            <person name="Brockman W."/>
            <person name="Kodira C."/>
            <person name="Alvarado L."/>
            <person name="Zeng Q."/>
            <person name="Crawford M."/>
            <person name="Antoine C."/>
            <person name="Devon K."/>
            <person name="Galgiani J."/>
            <person name="Orsborn K."/>
            <person name="Lewis M.L."/>
            <person name="Nusbaum C."/>
            <person name="Galagan J."/>
            <person name="Birren B."/>
        </authorList>
    </citation>
    <scope>NUCLEOTIDE SEQUENCE [LARGE SCALE GENOMIC DNA]</scope>
    <source>
        <strain evidence="2 3">RMSCC 3488</strain>
    </source>
</reference>
<keyword evidence="1" id="KW-0812">Transmembrane</keyword>
<dbReference type="EMBL" id="DS268110">
    <property type="protein sequence ID" value="KMM66551.1"/>
    <property type="molecule type" value="Genomic_DNA"/>
</dbReference>
<dbReference type="Proteomes" id="UP000054567">
    <property type="component" value="Unassembled WGS sequence"/>
</dbReference>